<keyword evidence="3" id="KW-1185">Reference proteome</keyword>
<dbReference type="EMBL" id="CP071090">
    <property type="protein sequence ID" value="QSQ25991.1"/>
    <property type="molecule type" value="Genomic_DNA"/>
</dbReference>
<evidence type="ECO:0000313" key="2">
    <source>
        <dbReference type="EMBL" id="QSQ25991.1"/>
    </source>
</evidence>
<proteinExistence type="predicted"/>
<dbReference type="PANTHER" id="PTHR43283">
    <property type="entry name" value="BETA-LACTAMASE-RELATED"/>
    <property type="match status" value="1"/>
</dbReference>
<dbReference type="InterPro" id="IPR050789">
    <property type="entry name" value="Diverse_Enzym_Activities"/>
</dbReference>
<dbReference type="RefSeq" id="WP_206727541.1">
    <property type="nucleotide sequence ID" value="NZ_CP071090.1"/>
</dbReference>
<dbReference type="InterPro" id="IPR012338">
    <property type="entry name" value="Beta-lactam/transpept-like"/>
</dbReference>
<gene>
    <name evidence="2" type="ORF">JY651_14145</name>
</gene>
<dbReference type="Gene3D" id="3.40.710.10">
    <property type="entry name" value="DD-peptidase/beta-lactamase superfamily"/>
    <property type="match status" value="1"/>
</dbReference>
<accession>A0ABX7P6B5</accession>
<dbReference type="PANTHER" id="PTHR43283:SF7">
    <property type="entry name" value="BETA-LACTAMASE-RELATED DOMAIN-CONTAINING PROTEIN"/>
    <property type="match status" value="1"/>
</dbReference>
<dbReference type="Proteomes" id="UP000662747">
    <property type="component" value="Chromosome"/>
</dbReference>
<reference evidence="2 3" key="1">
    <citation type="submission" date="2021-02" db="EMBL/GenBank/DDBJ databases">
        <title>De Novo genome assembly of isolated myxobacteria.</title>
        <authorList>
            <person name="Stevens D.C."/>
        </authorList>
    </citation>
    <scope>NUCLEOTIDE SEQUENCE [LARGE SCALE GENOMIC DNA]</scope>
    <source>
        <strain evidence="3">SCPEA02</strain>
    </source>
</reference>
<dbReference type="SUPFAM" id="SSF56601">
    <property type="entry name" value="beta-lactamase/transpeptidase-like"/>
    <property type="match status" value="1"/>
</dbReference>
<feature type="domain" description="Beta-lactamase-related" evidence="1">
    <location>
        <begin position="51"/>
        <end position="386"/>
    </location>
</feature>
<keyword evidence="2" id="KW-0378">Hydrolase</keyword>
<evidence type="ECO:0000313" key="3">
    <source>
        <dbReference type="Proteomes" id="UP000662747"/>
    </source>
</evidence>
<dbReference type="Pfam" id="PF00144">
    <property type="entry name" value="Beta-lactamase"/>
    <property type="match status" value="1"/>
</dbReference>
<organism evidence="2 3">
    <name type="scientific">Pyxidicoccus parkwayensis</name>
    <dbReference type="NCBI Taxonomy" id="2813578"/>
    <lineage>
        <taxon>Bacteria</taxon>
        <taxon>Pseudomonadati</taxon>
        <taxon>Myxococcota</taxon>
        <taxon>Myxococcia</taxon>
        <taxon>Myxococcales</taxon>
        <taxon>Cystobacterineae</taxon>
        <taxon>Myxococcaceae</taxon>
        <taxon>Pyxidicoccus</taxon>
    </lineage>
</organism>
<name>A0ABX7P6B5_9BACT</name>
<sequence length="423" mass="45787">MLGLYALLFVKVMLFSLSLVPRVPMATAVPPELPRAASPEAEGINPEALKQLLQAAEASHSSAVVILKNGKLVGEWSFGEAPSRIHAMSVTKSVAGLAVLKLLADGKIPSLDVPLHTYFPEWNQGRKKDITLRQLLTHTTGLQSLPTAQEVYASPDIVRLALAAELTEAPGTAFRYNNKAVNLIAALVEKVSGQRLDRYLADTLFKPMGITDVDWMKDDAGNVHVMAGLELRPRDLAKLGQLLLDHGVWLGRRLLPDDWVKQATTPGEGVFASSGLLWWPQPAWARYTVDDTLLAKWKQAGVPDAFLQDMAPLKGRTFTSRSAYFEALGARMAGLEKEVRGRGLPPATMEKGPIVGFNANGDLGQYLVVVPEARLVAVRMYSMPEGARTRPDASVFFDDFIPRALALVGIGPTPGAQGAATAR</sequence>
<dbReference type="InterPro" id="IPR001466">
    <property type="entry name" value="Beta-lactam-related"/>
</dbReference>
<dbReference type="GO" id="GO:0016787">
    <property type="term" value="F:hydrolase activity"/>
    <property type="evidence" value="ECO:0007669"/>
    <property type="project" value="UniProtKB-KW"/>
</dbReference>
<evidence type="ECO:0000259" key="1">
    <source>
        <dbReference type="Pfam" id="PF00144"/>
    </source>
</evidence>
<protein>
    <submittedName>
        <fullName evidence="2">Serine hydrolase</fullName>
    </submittedName>
</protein>